<dbReference type="InterPro" id="IPR012340">
    <property type="entry name" value="NA-bd_OB-fold"/>
</dbReference>
<keyword evidence="4" id="KW-1185">Reference proteome</keyword>
<dbReference type="AlphaFoldDB" id="A0A7W3Y5H4"/>
<dbReference type="EMBL" id="JACHTF010000004">
    <property type="protein sequence ID" value="MBB1060029.1"/>
    <property type="molecule type" value="Genomic_DNA"/>
</dbReference>
<dbReference type="PROSITE" id="PS00352">
    <property type="entry name" value="CSD_1"/>
    <property type="match status" value="1"/>
</dbReference>
<dbReference type="PROSITE" id="PS51857">
    <property type="entry name" value="CSD_2"/>
    <property type="match status" value="1"/>
</dbReference>
<evidence type="ECO:0000256" key="1">
    <source>
        <dbReference type="SAM" id="MobiDB-lite"/>
    </source>
</evidence>
<dbReference type="Proteomes" id="UP000523196">
    <property type="component" value="Unassembled WGS sequence"/>
</dbReference>
<dbReference type="GO" id="GO:0003676">
    <property type="term" value="F:nucleic acid binding"/>
    <property type="evidence" value="ECO:0007669"/>
    <property type="project" value="InterPro"/>
</dbReference>
<evidence type="ECO:0000313" key="3">
    <source>
        <dbReference type="EMBL" id="MBB1060029.1"/>
    </source>
</evidence>
<dbReference type="SUPFAM" id="SSF50249">
    <property type="entry name" value="Nucleic acid-binding proteins"/>
    <property type="match status" value="1"/>
</dbReference>
<dbReference type="CDD" id="cd04458">
    <property type="entry name" value="CSP_CDS"/>
    <property type="match status" value="1"/>
</dbReference>
<dbReference type="Pfam" id="PF05901">
    <property type="entry name" value="Excalibur"/>
    <property type="match status" value="1"/>
</dbReference>
<dbReference type="Pfam" id="PF00313">
    <property type="entry name" value="CSD"/>
    <property type="match status" value="1"/>
</dbReference>
<dbReference type="Gene3D" id="2.40.50.140">
    <property type="entry name" value="Nucleic acid-binding proteins"/>
    <property type="match status" value="1"/>
</dbReference>
<evidence type="ECO:0000313" key="4">
    <source>
        <dbReference type="Proteomes" id="UP000523196"/>
    </source>
</evidence>
<reference evidence="3 4" key="1">
    <citation type="submission" date="2020-08" db="EMBL/GenBank/DDBJ databases">
        <authorList>
            <person name="Xu S."/>
            <person name="Li A."/>
        </authorList>
    </citation>
    <scope>NUCLEOTIDE SEQUENCE [LARGE SCALE GENOMIC DNA]</scope>
    <source>
        <strain evidence="3 4">119BY6-57</strain>
    </source>
</reference>
<feature type="region of interest" description="Disordered" evidence="1">
    <location>
        <begin position="55"/>
        <end position="87"/>
    </location>
</feature>
<dbReference type="PANTHER" id="PTHR46565">
    <property type="entry name" value="COLD SHOCK DOMAIN PROTEIN 2"/>
    <property type="match status" value="1"/>
</dbReference>
<dbReference type="InterPro" id="IPR008613">
    <property type="entry name" value="Excalibur_Ca-bd_domain"/>
</dbReference>
<dbReference type="InterPro" id="IPR002059">
    <property type="entry name" value="CSP_DNA-bd"/>
</dbReference>
<evidence type="ECO:0000259" key="2">
    <source>
        <dbReference type="PROSITE" id="PS51857"/>
    </source>
</evidence>
<dbReference type="InterPro" id="IPR019844">
    <property type="entry name" value="CSD_CS"/>
</dbReference>
<proteinExistence type="predicted"/>
<feature type="domain" description="CSD" evidence="2">
    <location>
        <begin position="2"/>
        <end position="67"/>
    </location>
</feature>
<gene>
    <name evidence="3" type="ORF">H4F98_05515</name>
</gene>
<organism evidence="3 4">
    <name type="scientific">Marilutibacter spongiae</name>
    <dbReference type="NCBI Taxonomy" id="2025720"/>
    <lineage>
        <taxon>Bacteria</taxon>
        <taxon>Pseudomonadati</taxon>
        <taxon>Pseudomonadota</taxon>
        <taxon>Gammaproteobacteria</taxon>
        <taxon>Lysobacterales</taxon>
        <taxon>Lysobacteraceae</taxon>
        <taxon>Marilutibacter</taxon>
    </lineage>
</organism>
<dbReference type="PANTHER" id="PTHR46565:SF20">
    <property type="entry name" value="COLD SHOCK DOMAIN-CONTAINING PROTEIN 4"/>
    <property type="match status" value="1"/>
</dbReference>
<name>A0A7W3Y5H4_9GAMM</name>
<comment type="caution">
    <text evidence="3">The sequence shown here is derived from an EMBL/GenBank/DDBJ whole genome shotgun (WGS) entry which is preliminary data.</text>
</comment>
<sequence>MREHGHLSEWNEDRGFGFIAPANGRARLFVHVSAFPRQGGPPSIGEILSYEVGEGRDGRAAAQRVQRPGGAKRAHGSRPSSSPPRRAVPWTGGLVLAAVAVVAMFGLRETTRAGSTAGNAATPLPATRAAPVAPRFSCDGRTECPQMRSCDEARYFLRHCPGVRMDGDRDGVPCEQQWCP</sequence>
<protein>
    <submittedName>
        <fullName evidence="3">Cold shock domain-containing protein</fullName>
    </submittedName>
</protein>
<accession>A0A7W3Y5H4</accession>